<sequence>MKTNIVIIGGGASCISFMDALLKRNLQEKFNELSLTILEKSSEIGPGNAYISDLSSNILNTKAGYITIFKDHPGDFYNWLECNEYKWKLNFPDLKITRDTYVPRPLFGMYMKDAFAYICSSCQHRGVRIKVIRDEAIEIEQLEKNKVNVITKNGISIVADKVVLACGTQQRSSMLPPYSPNIISTPYPTQYLNQKISTDESVAIIGARLSAIDATIGLIENGHIGPITIYSRSGYFPCVRGIQGRYKNVYLTPDYIAKHYPKLDFYTLGCLYQQEREHYQMQSGEDYFEDLPLPTNPIDNLEEFLVKELGLAKRNRGWQAILYDTNASIDQMWDRLCAEDQELFVKRYLSSAMSMRVSIPVENAEKILSYLRSGQLKFVTGPSSVGLKNNQLAVHCNNVSVPTDKVIYAVGSPKYLDQIDSQLIRNLIGSGISVENKFGGIDVCKNNYGLFCKEGEMSTNIFAIGELTSGRFLFTSALDIIIRHAHACAASIEKFIIQRDRSESQTGFQELA</sequence>
<gene>
    <name evidence="2" type="ORF">SAMN05421784_10140</name>
</gene>
<dbReference type="PANTHER" id="PTHR40254">
    <property type="entry name" value="BLR0577 PROTEIN"/>
    <property type="match status" value="1"/>
</dbReference>
<dbReference type="Pfam" id="PF13454">
    <property type="entry name" value="NAD_binding_9"/>
    <property type="match status" value="1"/>
</dbReference>
<keyword evidence="3" id="KW-1185">Reference proteome</keyword>
<reference evidence="3" key="1">
    <citation type="submission" date="2016-10" db="EMBL/GenBank/DDBJ databases">
        <authorList>
            <person name="Varghese N."/>
            <person name="Submissions S."/>
        </authorList>
    </citation>
    <scope>NUCLEOTIDE SEQUENCE [LARGE SCALE GENOMIC DNA]</scope>
    <source>
        <strain evidence="3">DSM 18168</strain>
    </source>
</reference>
<dbReference type="InterPro" id="IPR052189">
    <property type="entry name" value="L-asp_N-monooxygenase_NS-form"/>
</dbReference>
<accession>A0A1I7ESK7</accession>
<dbReference type="PANTHER" id="PTHR40254:SF1">
    <property type="entry name" value="BLR0577 PROTEIN"/>
    <property type="match status" value="1"/>
</dbReference>
<evidence type="ECO:0000313" key="3">
    <source>
        <dbReference type="Proteomes" id="UP000242496"/>
    </source>
</evidence>
<organism evidence="2 3">
    <name type="scientific">Xenorhabdus koppenhoeferi</name>
    <dbReference type="NCBI Taxonomy" id="351659"/>
    <lineage>
        <taxon>Bacteria</taxon>
        <taxon>Pseudomonadati</taxon>
        <taxon>Pseudomonadota</taxon>
        <taxon>Gammaproteobacteria</taxon>
        <taxon>Enterobacterales</taxon>
        <taxon>Morganellaceae</taxon>
        <taxon>Xenorhabdus</taxon>
    </lineage>
</organism>
<dbReference type="InterPro" id="IPR038732">
    <property type="entry name" value="HpyO/CreE_NAD-binding"/>
</dbReference>
<dbReference type="Proteomes" id="UP000242496">
    <property type="component" value="Unassembled WGS sequence"/>
</dbReference>
<dbReference type="STRING" id="351659.SAMN05421784_10140"/>
<dbReference type="OrthoDB" id="6309046at2"/>
<dbReference type="InterPro" id="IPR036188">
    <property type="entry name" value="FAD/NAD-bd_sf"/>
</dbReference>
<dbReference type="SUPFAM" id="SSF51905">
    <property type="entry name" value="FAD/NAD(P)-binding domain"/>
    <property type="match status" value="2"/>
</dbReference>
<evidence type="ECO:0000313" key="2">
    <source>
        <dbReference type="EMBL" id="SFU26907.1"/>
    </source>
</evidence>
<dbReference type="RefSeq" id="WP_092547244.1">
    <property type="nucleotide sequence ID" value="NZ_CAWRBG010000044.1"/>
</dbReference>
<dbReference type="Gene3D" id="3.50.50.60">
    <property type="entry name" value="FAD/NAD(P)-binding domain"/>
    <property type="match status" value="1"/>
</dbReference>
<evidence type="ECO:0000259" key="1">
    <source>
        <dbReference type="Pfam" id="PF13454"/>
    </source>
</evidence>
<protein>
    <submittedName>
        <fullName evidence="2">Uncharacterized NAD(P)/FAD-binding protein YdhS</fullName>
    </submittedName>
</protein>
<dbReference type="AlphaFoldDB" id="A0A1I7ESK7"/>
<dbReference type="EMBL" id="FPBJ01000001">
    <property type="protein sequence ID" value="SFU26907.1"/>
    <property type="molecule type" value="Genomic_DNA"/>
</dbReference>
<proteinExistence type="predicted"/>
<name>A0A1I7ESK7_9GAMM</name>
<feature type="domain" description="FAD-dependent urate hydroxylase HpyO/Asp monooxygenase CreE-like FAD/NAD(P)-binding" evidence="1">
    <location>
        <begin position="6"/>
        <end position="168"/>
    </location>
</feature>